<dbReference type="GO" id="GO:0002758">
    <property type="term" value="P:innate immune response-activating signaling pathway"/>
    <property type="evidence" value="ECO:0007669"/>
    <property type="project" value="UniProtKB-ARBA"/>
</dbReference>
<dbReference type="Pfam" id="PF00931">
    <property type="entry name" value="NB-ARC"/>
    <property type="match status" value="1"/>
</dbReference>
<keyword evidence="2" id="KW-0433">Leucine-rich repeat</keyword>
<keyword evidence="7" id="KW-0472">Membrane</keyword>
<dbReference type="Pfam" id="PF23598">
    <property type="entry name" value="LRR_14"/>
    <property type="match status" value="1"/>
</dbReference>
<keyword evidence="13" id="KW-1185">Reference proteome</keyword>
<evidence type="ECO:0000313" key="13">
    <source>
        <dbReference type="Proteomes" id="UP000623129"/>
    </source>
</evidence>
<dbReference type="OrthoDB" id="676979at2759"/>
<dbReference type="InterPro" id="IPR041118">
    <property type="entry name" value="Rx_N"/>
</dbReference>
<comment type="similarity">
    <text evidence="1">Belongs to the disease resistance NB-LRR family.</text>
</comment>
<dbReference type="PRINTS" id="PR00364">
    <property type="entry name" value="DISEASERSIST"/>
</dbReference>
<evidence type="ECO:0000259" key="10">
    <source>
        <dbReference type="Pfam" id="PF23559"/>
    </source>
</evidence>
<feature type="domain" description="NB-ARC" evidence="8">
    <location>
        <begin position="195"/>
        <end position="345"/>
    </location>
</feature>
<organism evidence="12 13">
    <name type="scientific">Carex littledalei</name>
    <dbReference type="NCBI Taxonomy" id="544730"/>
    <lineage>
        <taxon>Eukaryota</taxon>
        <taxon>Viridiplantae</taxon>
        <taxon>Streptophyta</taxon>
        <taxon>Embryophyta</taxon>
        <taxon>Tracheophyta</taxon>
        <taxon>Spermatophyta</taxon>
        <taxon>Magnoliopsida</taxon>
        <taxon>Liliopsida</taxon>
        <taxon>Poales</taxon>
        <taxon>Cyperaceae</taxon>
        <taxon>Cyperoideae</taxon>
        <taxon>Cariceae</taxon>
        <taxon>Carex</taxon>
        <taxon>Carex subgen. Euthyceras</taxon>
    </lineage>
</organism>
<dbReference type="PANTHER" id="PTHR36766">
    <property type="entry name" value="PLANT BROAD-SPECTRUM MILDEW RESISTANCE PROTEIN RPW8"/>
    <property type="match status" value="1"/>
</dbReference>
<feature type="domain" description="Disease resistance protein winged helix" evidence="10">
    <location>
        <begin position="434"/>
        <end position="504"/>
    </location>
</feature>
<dbReference type="InterPro" id="IPR002182">
    <property type="entry name" value="NB-ARC"/>
</dbReference>
<dbReference type="InterPro" id="IPR027417">
    <property type="entry name" value="P-loop_NTPase"/>
</dbReference>
<feature type="domain" description="Disease resistance N-terminal" evidence="9">
    <location>
        <begin position="12"/>
        <end position="96"/>
    </location>
</feature>
<dbReference type="SUPFAM" id="SSF52540">
    <property type="entry name" value="P-loop containing nucleoside triphosphate hydrolases"/>
    <property type="match status" value="1"/>
</dbReference>
<gene>
    <name evidence="12" type="ORF">FCM35_KLT06673</name>
</gene>
<keyword evidence="4" id="KW-0547">Nucleotide-binding</keyword>
<dbReference type="FunFam" id="1.10.10.10:FF:000322">
    <property type="entry name" value="Probable disease resistance protein At1g63360"/>
    <property type="match status" value="1"/>
</dbReference>
<dbReference type="InterPro" id="IPR042197">
    <property type="entry name" value="Apaf_helical"/>
</dbReference>
<evidence type="ECO:0000313" key="12">
    <source>
        <dbReference type="EMBL" id="KAF3328067.1"/>
    </source>
</evidence>
<dbReference type="GO" id="GO:0042742">
    <property type="term" value="P:defense response to bacterium"/>
    <property type="evidence" value="ECO:0007669"/>
    <property type="project" value="UniProtKB-ARBA"/>
</dbReference>
<dbReference type="InterPro" id="IPR036388">
    <property type="entry name" value="WH-like_DNA-bd_sf"/>
</dbReference>
<keyword evidence="7" id="KW-1133">Transmembrane helix</keyword>
<evidence type="ECO:0000256" key="6">
    <source>
        <dbReference type="ARBA" id="ARBA00022840"/>
    </source>
</evidence>
<reference evidence="12" key="1">
    <citation type="submission" date="2020-01" db="EMBL/GenBank/DDBJ databases">
        <title>Genome sequence of Kobresia littledalei, the first chromosome-level genome in the family Cyperaceae.</title>
        <authorList>
            <person name="Qu G."/>
        </authorList>
    </citation>
    <scope>NUCLEOTIDE SEQUENCE</scope>
    <source>
        <strain evidence="12">C.B.Clarke</strain>
        <tissue evidence="12">Leaf</tissue>
    </source>
</reference>
<protein>
    <submittedName>
        <fullName evidence="12">Putative disease resistance protein RGA3</fullName>
    </submittedName>
</protein>
<accession>A0A833QXV1</accession>
<evidence type="ECO:0000256" key="4">
    <source>
        <dbReference type="ARBA" id="ARBA00022741"/>
    </source>
</evidence>
<dbReference type="PANTHER" id="PTHR36766:SF70">
    <property type="entry name" value="DISEASE RESISTANCE PROTEIN RGA4"/>
    <property type="match status" value="1"/>
</dbReference>
<evidence type="ECO:0000256" key="2">
    <source>
        <dbReference type="ARBA" id="ARBA00022614"/>
    </source>
</evidence>
<keyword evidence="5" id="KW-0611">Plant defense</keyword>
<comment type="caution">
    <text evidence="12">The sequence shown here is derived from an EMBL/GenBank/DDBJ whole genome shotgun (WGS) entry which is preliminary data.</text>
</comment>
<proteinExistence type="inferred from homology"/>
<dbReference type="Pfam" id="PF23559">
    <property type="entry name" value="WHD_DRP"/>
    <property type="match status" value="1"/>
</dbReference>
<evidence type="ECO:0000256" key="1">
    <source>
        <dbReference type="ARBA" id="ARBA00008894"/>
    </source>
</evidence>
<dbReference type="Gene3D" id="3.40.50.300">
    <property type="entry name" value="P-loop containing nucleotide triphosphate hydrolases"/>
    <property type="match status" value="1"/>
</dbReference>
<dbReference type="GO" id="GO:0005524">
    <property type="term" value="F:ATP binding"/>
    <property type="evidence" value="ECO:0007669"/>
    <property type="project" value="UniProtKB-KW"/>
</dbReference>
<dbReference type="Gene3D" id="1.10.10.10">
    <property type="entry name" value="Winged helix-like DNA-binding domain superfamily/Winged helix DNA-binding domain"/>
    <property type="match status" value="1"/>
</dbReference>
<keyword evidence="3" id="KW-0677">Repeat</keyword>
<name>A0A833QXV1_9POAL</name>
<evidence type="ECO:0000259" key="11">
    <source>
        <dbReference type="Pfam" id="PF23598"/>
    </source>
</evidence>
<evidence type="ECO:0000259" key="9">
    <source>
        <dbReference type="Pfam" id="PF18052"/>
    </source>
</evidence>
<evidence type="ECO:0000256" key="3">
    <source>
        <dbReference type="ARBA" id="ARBA00022737"/>
    </source>
</evidence>
<dbReference type="Gene3D" id="1.10.8.430">
    <property type="entry name" value="Helical domain of apoptotic protease-activating factors"/>
    <property type="match status" value="1"/>
</dbReference>
<dbReference type="EMBL" id="SWLB01000016">
    <property type="protein sequence ID" value="KAF3328067.1"/>
    <property type="molecule type" value="Genomic_DNA"/>
</dbReference>
<dbReference type="InterPro" id="IPR032675">
    <property type="entry name" value="LRR_dom_sf"/>
</dbReference>
<dbReference type="GO" id="GO:0043531">
    <property type="term" value="F:ADP binding"/>
    <property type="evidence" value="ECO:0007669"/>
    <property type="project" value="InterPro"/>
</dbReference>
<sequence length="1418" mass="159659">MATVPCAYIANTINSLEDLINSKITKVLGITNEAKKLLNRLEKVVDVLEDAERKKIGDGDVKRWLVELREVVFESEKVIDYCRIEAHNTRKKEKQTQQQVAACPRLLASCFSKSGLRDTISKSIRTLNIKMKAILKEKPQLNLKQVIIGNTSTAAPTQNSSQALPSNNCNGATIHSDTNYLVNILINEETNEEAEGSHHLMAIVGVGGIGKTNLARKIFNDERIRGSFDIRIWISQSSSLKDSALLAKIIEAAGGNPGKSTTRVRLDPKLATTISRKRFLIVFDDVSDSRIWENLLKAPLQAGARGSRILVTTREENVAIQMGAIYVHDVKSLSPEEGWLLLRESSSLEEEDESDVLIEIGLNISKKCNGLPLAIKIVGGILKRKEPTIKDWQAISESQNWSMEGLPDGIPHVLYLGYDDLPLNLKQCFLYCSLYPKNFCIDRHDLIKKWVSEGFVVKRDGATLEEIGEEYYEELVQRYLIYPEKECDDDAERCKIHDCLVNMARLLSPEEISVDEINKLGEITFRPCHVSLVSKGMKMIPEEIKTKEKLRTLLLSKNPLKDDGLRDLFTRLKMLRVLDISETSIEVIPDTLRNLLHLRYLNLSRTKINKLPESIGYLPFLQFLLLQECKRLHSLPKGIENLKSLRNFDLTGTTINQFLFKIGKLVNLCSLDFIIVNPKLEQLEENNGWSLGELKNLNKLRSLCILQIDKTRDLDEAKEALLRTKPCLKELELSCNNEATPLENPIIIEKIDKIFDELCPPPCLETLKIMNYFGTKYPSWLSIDSLSNLQRLELINCQFCQTLPPLGQLPKLVFLYIANASDLRDIRPDITGTGQEIAFPKLEKLHIQSLNNLESWTGLERPGTMPCLKAFQLESCPEIKFLPSCINHSKSLKELRIIDCKSLELIKNLTGIKELSVWNTPNLRKISNLTSLEDLSISHSPNLEIIKNVNSLKSVQIFDYDLEAIPRWLKTHAVQIQSLDLASTEQMLQRCLINGPDWDIIRDITRVYGHSNTCTYLLYNRSPFNLETNLSVPVPQHEENSSTAETVVIETILEETEEIFSEEESPIIDEIVTVADNTRSKEPSASISINQSCPPTTTYTDNIPVNMSENIFGLSNSDTDTIGTSTGSLVRRRRRKNNITEVASIDADKNADTGNPMPSNLVFNFEFGMPNNASATKEKNTGQNDIDSLSPDFNSLGNSNMLSSKTETLGHQSTEQYAIEKPRGSFTSNLFYSDPNVSTNEGKLVESTFTLNSRIETLSCQNSEKQSSEDTSLNSNFSTKFEPEFIQTQRTRNFDSILQPVGHEGIVEEANYLNLNFSTDLEAKLIRTQRTRNFNSILKPVSHEGIVEEANYFVKQPTENASSPALVFAGSSTSGVVSARKSEVNDKSSIKERLKDNLIVILIAVSVMQLFLIIWLLL</sequence>
<evidence type="ECO:0000256" key="5">
    <source>
        <dbReference type="ARBA" id="ARBA00022821"/>
    </source>
</evidence>
<evidence type="ECO:0000259" key="8">
    <source>
        <dbReference type="Pfam" id="PF00931"/>
    </source>
</evidence>
<dbReference type="InterPro" id="IPR058922">
    <property type="entry name" value="WHD_DRP"/>
</dbReference>
<evidence type="ECO:0000256" key="7">
    <source>
        <dbReference type="SAM" id="Phobius"/>
    </source>
</evidence>
<dbReference type="Gene3D" id="1.20.5.4130">
    <property type="match status" value="1"/>
</dbReference>
<dbReference type="SUPFAM" id="SSF52058">
    <property type="entry name" value="L domain-like"/>
    <property type="match status" value="1"/>
</dbReference>
<feature type="domain" description="Disease resistance R13L4/SHOC-2-like LRR" evidence="11">
    <location>
        <begin position="569"/>
        <end position="874"/>
    </location>
</feature>
<keyword evidence="6" id="KW-0067">ATP-binding</keyword>
<dbReference type="Pfam" id="PF18052">
    <property type="entry name" value="Rx_N"/>
    <property type="match status" value="1"/>
</dbReference>
<dbReference type="Proteomes" id="UP000623129">
    <property type="component" value="Unassembled WGS sequence"/>
</dbReference>
<dbReference type="Gene3D" id="3.80.10.10">
    <property type="entry name" value="Ribonuclease Inhibitor"/>
    <property type="match status" value="3"/>
</dbReference>
<dbReference type="GO" id="GO:0009626">
    <property type="term" value="P:plant-type hypersensitive response"/>
    <property type="evidence" value="ECO:0007669"/>
    <property type="project" value="UniProtKB-ARBA"/>
</dbReference>
<keyword evidence="7" id="KW-0812">Transmembrane</keyword>
<dbReference type="InterPro" id="IPR055414">
    <property type="entry name" value="LRR_R13L4/SHOC2-like"/>
</dbReference>
<feature type="transmembrane region" description="Helical" evidence="7">
    <location>
        <begin position="1398"/>
        <end position="1417"/>
    </location>
</feature>